<reference evidence="1 2" key="1">
    <citation type="submission" date="2019-09" db="EMBL/GenBank/DDBJ databases">
        <authorList>
            <person name="Khan S.A."/>
            <person name="Jeon C.O."/>
            <person name="Chun B.H."/>
            <person name="Jeong S.E."/>
        </authorList>
    </citation>
    <scope>NUCLEOTIDE SEQUENCE [LARGE SCALE GENOMIC DNA]</scope>
    <source>
        <strain evidence="1 2">KCTC 42508</strain>
    </source>
</reference>
<dbReference type="AlphaFoldDB" id="A0A5B2TV88"/>
<gene>
    <name evidence="1" type="ORF">F0361_01280</name>
</gene>
<evidence type="ECO:0000313" key="1">
    <source>
        <dbReference type="EMBL" id="KAA2218282.1"/>
    </source>
</evidence>
<organism evidence="1 2">
    <name type="scientific">Maribacter flavus</name>
    <dbReference type="NCBI Taxonomy" id="1658664"/>
    <lineage>
        <taxon>Bacteria</taxon>
        <taxon>Pseudomonadati</taxon>
        <taxon>Bacteroidota</taxon>
        <taxon>Flavobacteriia</taxon>
        <taxon>Flavobacteriales</taxon>
        <taxon>Flavobacteriaceae</taxon>
        <taxon>Maribacter</taxon>
    </lineage>
</organism>
<protein>
    <submittedName>
        <fullName evidence="1">Uncharacterized protein</fullName>
    </submittedName>
</protein>
<name>A0A5B2TV88_9FLAO</name>
<dbReference type="RefSeq" id="WP_154916902.1">
    <property type="nucleotide sequence ID" value="NZ_VUOE01000001.1"/>
</dbReference>
<accession>A0A5B2TV88</accession>
<sequence length="64" mass="7536">MKQYTRFEVAAIFARCSTQEEVMKVAGIFGYYQSVCGELIPEYVRTWAHLRLRYVIKKNEDKGI</sequence>
<dbReference type="Proteomes" id="UP000323188">
    <property type="component" value="Unassembled WGS sequence"/>
</dbReference>
<evidence type="ECO:0000313" key="2">
    <source>
        <dbReference type="Proteomes" id="UP000323188"/>
    </source>
</evidence>
<comment type="caution">
    <text evidence="1">The sequence shown here is derived from an EMBL/GenBank/DDBJ whole genome shotgun (WGS) entry which is preliminary data.</text>
</comment>
<proteinExistence type="predicted"/>
<dbReference type="EMBL" id="VUOE01000001">
    <property type="protein sequence ID" value="KAA2218282.1"/>
    <property type="molecule type" value="Genomic_DNA"/>
</dbReference>